<gene>
    <name evidence="3" type="ORF">D3C57_124205</name>
</gene>
<evidence type="ECO:0000313" key="3">
    <source>
        <dbReference type="EMBL" id="RLV81544.1"/>
    </source>
</evidence>
<name>A0A3L8RPE2_STRRN</name>
<dbReference type="Proteomes" id="UP000281594">
    <property type="component" value="Unassembled WGS sequence"/>
</dbReference>
<evidence type="ECO:0000256" key="1">
    <source>
        <dbReference type="SAM" id="MobiDB-lite"/>
    </source>
</evidence>
<feature type="region of interest" description="Disordered" evidence="1">
    <location>
        <begin position="103"/>
        <end position="154"/>
    </location>
</feature>
<organism evidence="3 4">
    <name type="scientific">Streptomyces rapamycinicus (strain ATCC 29253 / DSM 41530 / NRRL 5491 / AYB-994)</name>
    <name type="common">Streptomyces hygroscopicus (strain ATCC 29253)</name>
    <dbReference type="NCBI Taxonomy" id="1343740"/>
    <lineage>
        <taxon>Bacteria</taxon>
        <taxon>Bacillati</taxon>
        <taxon>Actinomycetota</taxon>
        <taxon>Actinomycetes</taxon>
        <taxon>Kitasatosporales</taxon>
        <taxon>Streptomycetaceae</taxon>
        <taxon>Streptomyces</taxon>
        <taxon>Streptomyces violaceusniger group</taxon>
    </lineage>
</organism>
<feature type="transmembrane region" description="Helical" evidence="2">
    <location>
        <begin position="36"/>
        <end position="53"/>
    </location>
</feature>
<protein>
    <submittedName>
        <fullName evidence="3">Uncharacterized protein</fullName>
    </submittedName>
</protein>
<evidence type="ECO:0000313" key="4">
    <source>
        <dbReference type="Proteomes" id="UP000281594"/>
    </source>
</evidence>
<dbReference type="EMBL" id="QYCY01000001">
    <property type="protein sequence ID" value="RLV81544.1"/>
    <property type="molecule type" value="Genomic_DNA"/>
</dbReference>
<feature type="transmembrane region" description="Helical" evidence="2">
    <location>
        <begin position="65"/>
        <end position="91"/>
    </location>
</feature>
<proteinExistence type="predicted"/>
<dbReference type="AlphaFoldDB" id="A0A3L8RPE2"/>
<reference evidence="3 4" key="1">
    <citation type="journal article" date="2018" name="J. Biol. Chem.">
        <title>Discovery of the actinoplanic acid pathway in Streptomyces rapamycinicus reveals a genetically conserved synergism with rapamycin.</title>
        <authorList>
            <person name="Mrak P."/>
            <person name="Krastel P."/>
            <person name="Pivk Lukancic P."/>
            <person name="Tao J."/>
            <person name="Pistorius D."/>
            <person name="Moore C.M."/>
        </authorList>
    </citation>
    <scope>NUCLEOTIDE SEQUENCE [LARGE SCALE GENOMIC DNA]</scope>
    <source>
        <strain evidence="3 4">NRRL 5491</strain>
    </source>
</reference>
<accession>A0A3L8RPE2</accession>
<keyword evidence="2" id="KW-0472">Membrane</keyword>
<comment type="caution">
    <text evidence="3">The sequence shown here is derived from an EMBL/GenBank/DDBJ whole genome shotgun (WGS) entry which is preliminary data.</text>
</comment>
<dbReference type="STRING" id="1343740.M271_19350"/>
<keyword evidence="2" id="KW-1133">Transmembrane helix</keyword>
<evidence type="ECO:0000256" key="2">
    <source>
        <dbReference type="SAM" id="Phobius"/>
    </source>
</evidence>
<keyword evidence="2" id="KW-0812">Transmembrane</keyword>
<sequence>MRMQDNAASRLAPPSPLPKRRNSVFRLYDAPLYRDWAFWNTAGWGLIAGISIPTTPPTEPTPLSLWLDTLLAIVIFVAVLGVIPAWLRLVIRRWRWSRHQQSPRYDVPASPARTAQETVAAPPLGPPPPQASPGMALGSATAPSARSTACRPESVERSVVPAELLADARNALPHPVARAVRALQQAYTPKEKYEALLDAAETLAITVSLTAAALLQGRIESRSGSEGHGQGLGQNNLSALRKAYLGRGVMFGTWTTWLDRLRPLAADHPDLVIGLHHALKDTPDDAGIVGHLDVLREERNRAAHGNKPKSQPESALRVAECTHHLEHALAKAQFLKNLSWLFTVSCVYQPRLRTFDVVAEDAMGDHPDFERRTFTWDRPVGNELFYLLGPGGPVSLSPFVANLFCSQCRQMEVCYAYKVGKGDGSAIFKSFGRGHEIVAPGMGDEIRSLPDQG</sequence>